<feature type="region of interest" description="Disordered" evidence="1">
    <location>
        <begin position="1"/>
        <end position="24"/>
    </location>
</feature>
<sequence>MTVCGVRSQRRDERSRPELAQDDRQVRSSQRWALCSLGPIAVANTHHRDACSRLRTSAAHPSLQPPGLPHDWNCSI</sequence>
<name>A0A5C3P019_9APHY</name>
<proteinExistence type="predicted"/>
<gene>
    <name evidence="2" type="ORF">K466DRAFT_590212</name>
</gene>
<dbReference type="InParanoid" id="A0A5C3P019"/>
<organism evidence="2 3">
    <name type="scientific">Polyporus arcularius HHB13444</name>
    <dbReference type="NCBI Taxonomy" id="1314778"/>
    <lineage>
        <taxon>Eukaryota</taxon>
        <taxon>Fungi</taxon>
        <taxon>Dikarya</taxon>
        <taxon>Basidiomycota</taxon>
        <taxon>Agaricomycotina</taxon>
        <taxon>Agaricomycetes</taxon>
        <taxon>Polyporales</taxon>
        <taxon>Polyporaceae</taxon>
        <taxon>Polyporus</taxon>
    </lineage>
</organism>
<keyword evidence="3" id="KW-1185">Reference proteome</keyword>
<feature type="compositionally biased region" description="Basic and acidic residues" evidence="1">
    <location>
        <begin position="9"/>
        <end position="24"/>
    </location>
</feature>
<dbReference type="EMBL" id="ML211443">
    <property type="protein sequence ID" value="TFK82861.1"/>
    <property type="molecule type" value="Genomic_DNA"/>
</dbReference>
<reference evidence="2 3" key="1">
    <citation type="journal article" date="2019" name="Nat. Ecol. Evol.">
        <title>Megaphylogeny resolves global patterns of mushroom evolution.</title>
        <authorList>
            <person name="Varga T."/>
            <person name="Krizsan K."/>
            <person name="Foldi C."/>
            <person name="Dima B."/>
            <person name="Sanchez-Garcia M."/>
            <person name="Sanchez-Ramirez S."/>
            <person name="Szollosi G.J."/>
            <person name="Szarkandi J.G."/>
            <person name="Papp V."/>
            <person name="Albert L."/>
            <person name="Andreopoulos W."/>
            <person name="Angelini C."/>
            <person name="Antonin V."/>
            <person name="Barry K.W."/>
            <person name="Bougher N.L."/>
            <person name="Buchanan P."/>
            <person name="Buyck B."/>
            <person name="Bense V."/>
            <person name="Catcheside P."/>
            <person name="Chovatia M."/>
            <person name="Cooper J."/>
            <person name="Damon W."/>
            <person name="Desjardin D."/>
            <person name="Finy P."/>
            <person name="Geml J."/>
            <person name="Haridas S."/>
            <person name="Hughes K."/>
            <person name="Justo A."/>
            <person name="Karasinski D."/>
            <person name="Kautmanova I."/>
            <person name="Kiss B."/>
            <person name="Kocsube S."/>
            <person name="Kotiranta H."/>
            <person name="LaButti K.M."/>
            <person name="Lechner B.E."/>
            <person name="Liimatainen K."/>
            <person name="Lipzen A."/>
            <person name="Lukacs Z."/>
            <person name="Mihaltcheva S."/>
            <person name="Morgado L.N."/>
            <person name="Niskanen T."/>
            <person name="Noordeloos M.E."/>
            <person name="Ohm R.A."/>
            <person name="Ortiz-Santana B."/>
            <person name="Ovrebo C."/>
            <person name="Racz N."/>
            <person name="Riley R."/>
            <person name="Savchenko A."/>
            <person name="Shiryaev A."/>
            <person name="Soop K."/>
            <person name="Spirin V."/>
            <person name="Szebenyi C."/>
            <person name="Tomsovsky M."/>
            <person name="Tulloss R.E."/>
            <person name="Uehling J."/>
            <person name="Grigoriev I.V."/>
            <person name="Vagvolgyi C."/>
            <person name="Papp T."/>
            <person name="Martin F.M."/>
            <person name="Miettinen O."/>
            <person name="Hibbett D.S."/>
            <person name="Nagy L.G."/>
        </authorList>
    </citation>
    <scope>NUCLEOTIDE SEQUENCE [LARGE SCALE GENOMIC DNA]</scope>
    <source>
        <strain evidence="2 3">HHB13444</strain>
    </source>
</reference>
<accession>A0A5C3P019</accession>
<evidence type="ECO:0000313" key="2">
    <source>
        <dbReference type="EMBL" id="TFK82861.1"/>
    </source>
</evidence>
<dbReference type="Proteomes" id="UP000308197">
    <property type="component" value="Unassembled WGS sequence"/>
</dbReference>
<protein>
    <submittedName>
        <fullName evidence="2">Uncharacterized protein</fullName>
    </submittedName>
</protein>
<evidence type="ECO:0000313" key="3">
    <source>
        <dbReference type="Proteomes" id="UP000308197"/>
    </source>
</evidence>
<evidence type="ECO:0000256" key="1">
    <source>
        <dbReference type="SAM" id="MobiDB-lite"/>
    </source>
</evidence>
<dbReference type="AlphaFoldDB" id="A0A5C3P019"/>